<keyword evidence="2" id="KW-1185">Reference proteome</keyword>
<evidence type="ECO:0000256" key="1">
    <source>
        <dbReference type="SAM" id="Phobius"/>
    </source>
</evidence>
<dbReference type="RefSeq" id="XP_052131118.1">
    <property type="nucleotide sequence ID" value="XM_052275158.1"/>
</dbReference>
<name>A0A9C6X8P7_FRAOC</name>
<accession>A0A9C6X8P7</accession>
<reference evidence="3" key="1">
    <citation type="submission" date="2025-08" db="UniProtKB">
        <authorList>
            <consortium name="RefSeq"/>
        </authorList>
    </citation>
    <scope>IDENTIFICATION</scope>
    <source>
        <tissue evidence="3">Whole organism</tissue>
    </source>
</reference>
<gene>
    <name evidence="3" type="primary">LOC113207147</name>
</gene>
<keyword evidence="1" id="KW-0812">Transmembrane</keyword>
<feature type="transmembrane region" description="Helical" evidence="1">
    <location>
        <begin position="151"/>
        <end position="170"/>
    </location>
</feature>
<dbReference type="Proteomes" id="UP000504606">
    <property type="component" value="Unplaced"/>
</dbReference>
<dbReference type="AlphaFoldDB" id="A0A9C6X8P7"/>
<dbReference type="GeneID" id="113207147"/>
<dbReference type="OrthoDB" id="10526541at2759"/>
<sequence length="188" mass="21013">MSRRTNKVGDMDARTARLFLAVRPLYYTLIAYGVVPVNFRRWPNVGLSFHPLRSTLAWALLVHATTVASAWRVWDLSLQVLSEGNPIASYANFPALLAIFHSANVLLLVPIWCEAHRYKEVVALAKTLVGSVNEDVLGAGWPRRHTVFMSWLWALALVVAAPAITFLWQFQLTDHSGDAFQVGLCAVR</sequence>
<organism evidence="2 3">
    <name type="scientific">Frankliniella occidentalis</name>
    <name type="common">Western flower thrips</name>
    <name type="synonym">Euthrips occidentalis</name>
    <dbReference type="NCBI Taxonomy" id="133901"/>
    <lineage>
        <taxon>Eukaryota</taxon>
        <taxon>Metazoa</taxon>
        <taxon>Ecdysozoa</taxon>
        <taxon>Arthropoda</taxon>
        <taxon>Hexapoda</taxon>
        <taxon>Insecta</taxon>
        <taxon>Pterygota</taxon>
        <taxon>Neoptera</taxon>
        <taxon>Paraneoptera</taxon>
        <taxon>Thysanoptera</taxon>
        <taxon>Terebrantia</taxon>
        <taxon>Thripoidea</taxon>
        <taxon>Thripidae</taxon>
        <taxon>Frankliniella</taxon>
    </lineage>
</organism>
<feature type="transmembrane region" description="Helical" evidence="1">
    <location>
        <begin position="16"/>
        <end position="35"/>
    </location>
</feature>
<feature type="transmembrane region" description="Helical" evidence="1">
    <location>
        <begin position="94"/>
        <end position="113"/>
    </location>
</feature>
<keyword evidence="1" id="KW-1133">Transmembrane helix</keyword>
<dbReference type="KEGG" id="foc:113207147"/>
<keyword evidence="1" id="KW-0472">Membrane</keyword>
<evidence type="ECO:0000313" key="3">
    <source>
        <dbReference type="RefSeq" id="XP_052131118.1"/>
    </source>
</evidence>
<evidence type="ECO:0000313" key="2">
    <source>
        <dbReference type="Proteomes" id="UP000504606"/>
    </source>
</evidence>
<protein>
    <submittedName>
        <fullName evidence="3">Uncharacterized protein LOC113207147</fullName>
    </submittedName>
</protein>
<proteinExistence type="predicted"/>